<accession>A0A0U1KSZ3</accession>
<evidence type="ECO:0000313" key="2">
    <source>
        <dbReference type="Proteomes" id="UP000049855"/>
    </source>
</evidence>
<protein>
    <submittedName>
        <fullName evidence="1">Uncharacterized protein</fullName>
    </submittedName>
</protein>
<dbReference type="RefSeq" id="WP_157059576.1">
    <property type="nucleotide sequence ID" value="NZ_CTRP01000003.1"/>
</dbReference>
<name>A0A0U1KSZ3_9FIRM</name>
<evidence type="ECO:0000313" key="1">
    <source>
        <dbReference type="EMBL" id="CQR70542.1"/>
    </source>
</evidence>
<gene>
    <name evidence="1" type="ORF">SpAn4DRAFT_1511</name>
</gene>
<dbReference type="AlphaFoldDB" id="A0A0U1KSZ3"/>
<proteinExistence type="predicted"/>
<dbReference type="EMBL" id="CTRP01000003">
    <property type="protein sequence ID" value="CQR70542.1"/>
    <property type="molecule type" value="Genomic_DNA"/>
</dbReference>
<sequence>MLDSASPVRFIQAVPFTARFAKKQVDSERKDIDQMSNTIVYGGDSIRGVIKLRSCNGKHKLYTHIYYHAMKTMKVREELFSYVTMLKEQAEKNSAEAKQKEDYTKYLLIRNSDKSTSGYTITIKDDVIAKELETAGWMLLVSNDISSATEAIAIYREKDVVEKGFFV</sequence>
<reference evidence="2" key="1">
    <citation type="submission" date="2015-03" db="EMBL/GenBank/DDBJ databases">
        <authorList>
            <person name="Nijsse Bart"/>
        </authorList>
    </citation>
    <scope>NUCLEOTIDE SEQUENCE [LARGE SCALE GENOMIC DNA]</scope>
</reference>
<dbReference type="Proteomes" id="UP000049855">
    <property type="component" value="Unassembled WGS sequence"/>
</dbReference>
<organism evidence="1 2">
    <name type="scientific">Sporomusa ovata</name>
    <dbReference type="NCBI Taxonomy" id="2378"/>
    <lineage>
        <taxon>Bacteria</taxon>
        <taxon>Bacillati</taxon>
        <taxon>Bacillota</taxon>
        <taxon>Negativicutes</taxon>
        <taxon>Selenomonadales</taxon>
        <taxon>Sporomusaceae</taxon>
        <taxon>Sporomusa</taxon>
    </lineage>
</organism>
<keyword evidence="2" id="KW-1185">Reference proteome</keyword>